<dbReference type="EMBL" id="CAXKWB010038873">
    <property type="protein sequence ID" value="CAL4152507.1"/>
    <property type="molecule type" value="Genomic_DNA"/>
</dbReference>
<evidence type="ECO:0000313" key="2">
    <source>
        <dbReference type="Proteomes" id="UP001497623"/>
    </source>
</evidence>
<dbReference type="Proteomes" id="UP001497623">
    <property type="component" value="Unassembled WGS sequence"/>
</dbReference>
<comment type="caution">
    <text evidence="1">The sequence shown here is derived from an EMBL/GenBank/DDBJ whole genome shotgun (WGS) entry which is preliminary data.</text>
</comment>
<sequence>MPHPPPPPHHNNINVEPLDVTATMAQGTQSGMGTKENNSRKCKKFKGIREYCQLNIKITNKKHSCGNCKNTFNPKCYKKVSTSDQMCRICPSIELPFYTCDSYREDLFSGSDILEGSHGNSDNNLLEENHINNNADKLEQSLISPSQIPENKFDCFKRRGLHFIHINARSMFHKIMEIRLLAMKIKPAVISITESWLDISQTDESIKIEGYNILRRDRLTHGEGVCAYIRADLAYNPKVELQNVEL</sequence>
<dbReference type="AlphaFoldDB" id="A0AAV2RYG8"/>
<proteinExistence type="predicted"/>
<keyword evidence="2" id="KW-1185">Reference proteome</keyword>
<gene>
    <name evidence="1" type="ORF">MNOR_LOCUS30966</name>
</gene>
<evidence type="ECO:0000313" key="1">
    <source>
        <dbReference type="EMBL" id="CAL4152507.1"/>
    </source>
</evidence>
<reference evidence="1 2" key="1">
    <citation type="submission" date="2024-05" db="EMBL/GenBank/DDBJ databases">
        <authorList>
            <person name="Wallberg A."/>
        </authorList>
    </citation>
    <scope>NUCLEOTIDE SEQUENCE [LARGE SCALE GENOMIC DNA]</scope>
</reference>
<name>A0AAV2RYG8_MEGNR</name>
<organism evidence="1 2">
    <name type="scientific">Meganyctiphanes norvegica</name>
    <name type="common">Northern krill</name>
    <name type="synonym">Thysanopoda norvegica</name>
    <dbReference type="NCBI Taxonomy" id="48144"/>
    <lineage>
        <taxon>Eukaryota</taxon>
        <taxon>Metazoa</taxon>
        <taxon>Ecdysozoa</taxon>
        <taxon>Arthropoda</taxon>
        <taxon>Crustacea</taxon>
        <taxon>Multicrustacea</taxon>
        <taxon>Malacostraca</taxon>
        <taxon>Eumalacostraca</taxon>
        <taxon>Eucarida</taxon>
        <taxon>Euphausiacea</taxon>
        <taxon>Euphausiidae</taxon>
        <taxon>Meganyctiphanes</taxon>
    </lineage>
</organism>
<accession>A0AAV2RYG8</accession>
<protein>
    <submittedName>
        <fullName evidence="1">Uncharacterized protein</fullName>
    </submittedName>
</protein>